<dbReference type="InterPro" id="IPR050638">
    <property type="entry name" value="AA-Vitamin_Transporters"/>
</dbReference>
<evidence type="ECO:0000313" key="7">
    <source>
        <dbReference type="EMBL" id="WKN39722.1"/>
    </source>
</evidence>
<feature type="transmembrane region" description="Helical" evidence="5">
    <location>
        <begin position="43"/>
        <end position="64"/>
    </location>
</feature>
<feature type="transmembrane region" description="Helical" evidence="5">
    <location>
        <begin position="71"/>
        <end position="92"/>
    </location>
</feature>
<dbReference type="EMBL" id="CP120682">
    <property type="protein sequence ID" value="WKN39722.1"/>
    <property type="molecule type" value="Genomic_DNA"/>
</dbReference>
<comment type="subcellular location">
    <subcellularLocation>
        <location evidence="1">Membrane</location>
        <topology evidence="1">Multi-pass membrane protein</topology>
    </subcellularLocation>
</comment>
<gene>
    <name evidence="7" type="ORF">K4G66_13575</name>
</gene>
<dbReference type="AlphaFoldDB" id="A0AA49GS82"/>
<feature type="transmembrane region" description="Helical" evidence="5">
    <location>
        <begin position="129"/>
        <end position="149"/>
    </location>
</feature>
<protein>
    <submittedName>
        <fullName evidence="7">EamA family transporter</fullName>
    </submittedName>
</protein>
<dbReference type="InterPro" id="IPR037185">
    <property type="entry name" value="EmrE-like"/>
</dbReference>
<feature type="transmembrane region" description="Helical" evidence="5">
    <location>
        <begin position="12"/>
        <end position="31"/>
    </location>
</feature>
<dbReference type="SUPFAM" id="SSF103481">
    <property type="entry name" value="Multidrug resistance efflux transporter EmrE"/>
    <property type="match status" value="2"/>
</dbReference>
<evidence type="ECO:0000256" key="2">
    <source>
        <dbReference type="ARBA" id="ARBA00022692"/>
    </source>
</evidence>
<reference evidence="7" key="1">
    <citation type="journal article" date="2023" name="Comput. Struct. Biotechnol. J.">
        <title>Discovery of a novel marine Bacteroidetes with a rich repertoire of carbohydrate-active enzymes.</title>
        <authorList>
            <person name="Chen B."/>
            <person name="Liu G."/>
            <person name="Chen Q."/>
            <person name="Wang H."/>
            <person name="Liu L."/>
            <person name="Tang K."/>
        </authorList>
    </citation>
    <scope>NUCLEOTIDE SEQUENCE</scope>
    <source>
        <strain evidence="7">TK19036</strain>
    </source>
</reference>
<keyword evidence="2 5" id="KW-0812">Transmembrane</keyword>
<evidence type="ECO:0000259" key="6">
    <source>
        <dbReference type="Pfam" id="PF00892"/>
    </source>
</evidence>
<feature type="domain" description="EamA" evidence="6">
    <location>
        <begin position="19"/>
        <end position="143"/>
    </location>
</feature>
<feature type="transmembrane region" description="Helical" evidence="5">
    <location>
        <begin position="219"/>
        <end position="239"/>
    </location>
</feature>
<proteinExistence type="predicted"/>
<feature type="domain" description="EamA" evidence="6">
    <location>
        <begin position="159"/>
        <end position="294"/>
    </location>
</feature>
<evidence type="ECO:0000256" key="3">
    <source>
        <dbReference type="ARBA" id="ARBA00022989"/>
    </source>
</evidence>
<name>A0AA49GS82_9BACT</name>
<dbReference type="PANTHER" id="PTHR32322:SF9">
    <property type="entry name" value="AMINO-ACID METABOLITE EFFLUX PUMP-RELATED"/>
    <property type="match status" value="1"/>
</dbReference>
<organism evidence="7">
    <name type="scientific">Roseihalotalea indica</name>
    <dbReference type="NCBI Taxonomy" id="2867963"/>
    <lineage>
        <taxon>Bacteria</taxon>
        <taxon>Pseudomonadati</taxon>
        <taxon>Bacteroidota</taxon>
        <taxon>Cytophagia</taxon>
        <taxon>Cytophagales</taxon>
        <taxon>Catalimonadaceae</taxon>
        <taxon>Roseihalotalea</taxon>
    </lineage>
</organism>
<feature type="transmembrane region" description="Helical" evidence="5">
    <location>
        <begin position="251"/>
        <end position="270"/>
    </location>
</feature>
<feature type="transmembrane region" description="Helical" evidence="5">
    <location>
        <begin position="188"/>
        <end position="207"/>
    </location>
</feature>
<evidence type="ECO:0000256" key="1">
    <source>
        <dbReference type="ARBA" id="ARBA00004141"/>
    </source>
</evidence>
<dbReference type="PANTHER" id="PTHR32322">
    <property type="entry name" value="INNER MEMBRANE TRANSPORTER"/>
    <property type="match status" value="1"/>
</dbReference>
<evidence type="ECO:0000256" key="5">
    <source>
        <dbReference type="SAM" id="Phobius"/>
    </source>
</evidence>
<feature type="transmembrane region" description="Helical" evidence="5">
    <location>
        <begin position="98"/>
        <end position="120"/>
    </location>
</feature>
<evidence type="ECO:0000256" key="4">
    <source>
        <dbReference type="ARBA" id="ARBA00023136"/>
    </source>
</evidence>
<accession>A0AA49GS82</accession>
<feature type="transmembrane region" description="Helical" evidence="5">
    <location>
        <begin position="155"/>
        <end position="176"/>
    </location>
</feature>
<dbReference type="InterPro" id="IPR000620">
    <property type="entry name" value="EamA_dom"/>
</dbReference>
<dbReference type="GO" id="GO:0016020">
    <property type="term" value="C:membrane"/>
    <property type="evidence" value="ECO:0007669"/>
    <property type="project" value="UniProtKB-SubCell"/>
</dbReference>
<reference evidence="7" key="2">
    <citation type="journal article" date="2024" name="Antonie Van Leeuwenhoek">
        <title>Roseihalotalea indica gen. nov., sp. nov., a halophilic Bacteroidetes from mesopelagic Southwest Indian Ocean with higher carbohydrate metabolic potential.</title>
        <authorList>
            <person name="Chen B."/>
            <person name="Zhang M."/>
            <person name="Lin D."/>
            <person name="Ye J."/>
            <person name="Tang K."/>
        </authorList>
    </citation>
    <scope>NUCLEOTIDE SEQUENCE</scope>
    <source>
        <strain evidence="7">TK19036</strain>
    </source>
</reference>
<dbReference type="Pfam" id="PF00892">
    <property type="entry name" value="EamA"/>
    <property type="match status" value="2"/>
</dbReference>
<sequence length="296" mass="31262">MTETSSRRSAVAAWGALGLLALIWGSSFILIKQGLTAFSGSEVGALRIVSAGAFLLPVAIAAFSKLSRRQWGVLLVIGFLGSLIPAFLFAWAQTQLSSSATGIINAVTPLNVLVVGALFFGQSIARKQFLGLGIGLIGTVLLILAGSSGTPNDGFNAYALLVVGATVCYGFSSNIIKHYTHDLKPLTITAVSLALMLPIAGGYLFGYSSFLPSLEQQEAWWPFLAIVTLGVVGTALALIIFNKLIQIRTPVFATSVTYLVPMVAILWGFLDGETLTYLHFLGMSAILGGVYVANRL</sequence>
<keyword evidence="4 5" id="KW-0472">Membrane</keyword>
<feature type="transmembrane region" description="Helical" evidence="5">
    <location>
        <begin position="276"/>
        <end position="293"/>
    </location>
</feature>
<keyword evidence="3 5" id="KW-1133">Transmembrane helix</keyword>